<name>A0ABY2ZMN8_9GAMM</name>
<dbReference type="Gene3D" id="3.30.1150.10">
    <property type="match status" value="1"/>
</dbReference>
<organism evidence="1 2">
    <name type="scientific">Pantoea eucalypti</name>
    <dbReference type="NCBI Taxonomy" id="470933"/>
    <lineage>
        <taxon>Bacteria</taxon>
        <taxon>Pseudomonadati</taxon>
        <taxon>Pseudomonadota</taxon>
        <taxon>Gammaproteobacteria</taxon>
        <taxon>Enterobacterales</taxon>
        <taxon>Erwiniaceae</taxon>
        <taxon>Pantoea</taxon>
    </lineage>
</organism>
<keyword evidence="2" id="KW-1185">Reference proteome</keyword>
<evidence type="ECO:0008006" key="3">
    <source>
        <dbReference type="Google" id="ProtNLM"/>
    </source>
</evidence>
<evidence type="ECO:0000313" key="2">
    <source>
        <dbReference type="Proteomes" id="UP000315469"/>
    </source>
</evidence>
<dbReference type="InterPro" id="IPR014161">
    <property type="entry name" value="Tol-Pal_TolA"/>
</dbReference>
<evidence type="ECO:0000313" key="1">
    <source>
        <dbReference type="EMBL" id="TPV41184.1"/>
    </source>
</evidence>
<dbReference type="Proteomes" id="UP000315469">
    <property type="component" value="Unassembled WGS sequence"/>
</dbReference>
<protein>
    <recommendedName>
        <fullName evidence="3">Cell envelope integrity protein TolA</fullName>
    </recommendedName>
</protein>
<dbReference type="PROSITE" id="PS51257">
    <property type="entry name" value="PROKAR_LIPOPROTEIN"/>
    <property type="match status" value="1"/>
</dbReference>
<gene>
    <name evidence="1" type="ORF">FJW02_04910</name>
</gene>
<accession>A0ABY2ZMN8</accession>
<sequence>MIQIRKIDREAMMKKIVVLTFALVLSGCNTRTNPINHKGIKSPDASEIKSQCEAQTPQQTQQREVMLWICQASTSIQHRFFDADTYRGKTCDIRIKLAQRDHSVKINVVGGDPDLCVAATEAINQAVDNNTFPVGRPFQKDSMTIHFAPQ</sequence>
<dbReference type="EMBL" id="VHJB01000036">
    <property type="protein sequence ID" value="TPV41184.1"/>
    <property type="molecule type" value="Genomic_DNA"/>
</dbReference>
<comment type="caution">
    <text evidence="1">The sequence shown here is derived from an EMBL/GenBank/DDBJ whole genome shotgun (WGS) entry which is preliminary data.</text>
</comment>
<proteinExistence type="predicted"/>
<dbReference type="SUPFAM" id="SSF74653">
    <property type="entry name" value="TolA/TonB C-terminal domain"/>
    <property type="match status" value="1"/>
</dbReference>
<dbReference type="Pfam" id="PF06519">
    <property type="entry name" value="TolA"/>
    <property type="match status" value="1"/>
</dbReference>
<reference evidence="1 2" key="1">
    <citation type="submission" date="2019-06" db="EMBL/GenBank/DDBJ databases">
        <title>Taxogenomics and systematics of the genus Pantoea.</title>
        <authorList>
            <person name="Tambong J.T."/>
        </authorList>
    </citation>
    <scope>NUCLEOTIDE SEQUENCE [LARGE SCALE GENOMIC DNA]</scope>
    <source>
        <strain evidence="1 2">LMG 24197</strain>
    </source>
</reference>